<reference evidence="3" key="1">
    <citation type="submission" date="2016-10" db="EMBL/GenBank/DDBJ databases">
        <authorList>
            <person name="Varghese N."/>
            <person name="Submissions S."/>
        </authorList>
    </citation>
    <scope>NUCLEOTIDE SEQUENCE [LARGE SCALE GENOMIC DNA]</scope>
    <source>
        <strain evidence="3">DSM 43163</strain>
    </source>
</reference>
<dbReference type="SUPFAM" id="SSF51735">
    <property type="entry name" value="NAD(P)-binding Rossmann-fold domains"/>
    <property type="match status" value="1"/>
</dbReference>
<dbReference type="EMBL" id="FNVO01000001">
    <property type="protein sequence ID" value="SEF65507.1"/>
    <property type="molecule type" value="Genomic_DNA"/>
</dbReference>
<dbReference type="InterPro" id="IPR050177">
    <property type="entry name" value="Lipid_A_modif_metabolic_enz"/>
</dbReference>
<feature type="domain" description="NAD-dependent epimerase/dehydratase" evidence="1">
    <location>
        <begin position="9"/>
        <end position="235"/>
    </location>
</feature>
<dbReference type="Gene3D" id="3.90.25.10">
    <property type="entry name" value="UDP-galactose 4-epimerase, domain 1"/>
    <property type="match status" value="1"/>
</dbReference>
<dbReference type="InterPro" id="IPR036291">
    <property type="entry name" value="NAD(P)-bd_dom_sf"/>
</dbReference>
<dbReference type="Proteomes" id="UP000236723">
    <property type="component" value="Unassembled WGS sequence"/>
</dbReference>
<protein>
    <submittedName>
        <fullName evidence="2">Nucleoside-diphosphate-sugar epimerase</fullName>
    </submittedName>
</protein>
<evidence type="ECO:0000313" key="2">
    <source>
        <dbReference type="EMBL" id="SEF65507.1"/>
    </source>
</evidence>
<keyword evidence="3" id="KW-1185">Reference proteome</keyword>
<proteinExistence type="predicted"/>
<dbReference type="PANTHER" id="PTHR43245">
    <property type="entry name" value="BIFUNCTIONAL POLYMYXIN RESISTANCE PROTEIN ARNA"/>
    <property type="match status" value="1"/>
</dbReference>
<accession>A0A1H5TU37</accession>
<dbReference type="AlphaFoldDB" id="A0A1H5TU37"/>
<sequence length="309" mass="32735">MGSQSGVAMVLGATGFVGGAVDEAFTAAGYDVVRVARNRPARLPETSFVPLDVATASPAAIARIVTRWRPEVLVNATGGWLASEEANRLHHETLVENLVAGLALTDAPPRLVQVGSIHEYGPVSSGAPIHEGISPRPLTPYARTKLAGSETILRATRKKLVDGVVLRSVNLCGPHVTPASFLGFVLSELRALPPRQRLTLRIADDRRDFLDVRDLADAVVRAARAPVSGRVVNVGRGVAVAVREMVSLLVAVAGFPPEVLDLDGDGEPVASRGGGWTMADIRLAGELLGWAPRIGLHESVRDMWEAAAR</sequence>
<gene>
    <name evidence="2" type="ORF">SAMN04489712_101723</name>
</gene>
<organism evidence="2 3">
    <name type="scientific">Thermomonospora echinospora</name>
    <dbReference type="NCBI Taxonomy" id="1992"/>
    <lineage>
        <taxon>Bacteria</taxon>
        <taxon>Bacillati</taxon>
        <taxon>Actinomycetota</taxon>
        <taxon>Actinomycetes</taxon>
        <taxon>Streptosporangiales</taxon>
        <taxon>Thermomonosporaceae</taxon>
        <taxon>Thermomonospora</taxon>
    </lineage>
</organism>
<name>A0A1H5TU37_9ACTN</name>
<dbReference type="Gene3D" id="3.40.50.720">
    <property type="entry name" value="NAD(P)-binding Rossmann-like Domain"/>
    <property type="match status" value="1"/>
</dbReference>
<evidence type="ECO:0000259" key="1">
    <source>
        <dbReference type="Pfam" id="PF01370"/>
    </source>
</evidence>
<dbReference type="InterPro" id="IPR001509">
    <property type="entry name" value="Epimerase_deHydtase"/>
</dbReference>
<dbReference type="RefSeq" id="WP_200826999.1">
    <property type="nucleotide sequence ID" value="NZ_FNVO01000001.1"/>
</dbReference>
<dbReference type="Pfam" id="PF01370">
    <property type="entry name" value="Epimerase"/>
    <property type="match status" value="1"/>
</dbReference>
<evidence type="ECO:0000313" key="3">
    <source>
        <dbReference type="Proteomes" id="UP000236723"/>
    </source>
</evidence>